<dbReference type="CDD" id="cd00093">
    <property type="entry name" value="HTH_XRE"/>
    <property type="match status" value="1"/>
</dbReference>
<dbReference type="SUPFAM" id="SSF47413">
    <property type="entry name" value="lambda repressor-like DNA-binding domains"/>
    <property type="match status" value="1"/>
</dbReference>
<dbReference type="InterPro" id="IPR001387">
    <property type="entry name" value="Cro/C1-type_HTH"/>
</dbReference>
<gene>
    <name evidence="2" type="ORF">HNQ80_001029</name>
</gene>
<dbReference type="PROSITE" id="PS50943">
    <property type="entry name" value="HTH_CROC1"/>
    <property type="match status" value="1"/>
</dbReference>
<dbReference type="AlphaFoldDB" id="A0A841KMB5"/>
<proteinExistence type="predicted"/>
<evidence type="ECO:0000313" key="2">
    <source>
        <dbReference type="EMBL" id="MBB6214944.1"/>
    </source>
</evidence>
<accession>A0A841KMB5</accession>
<dbReference type="GO" id="GO:0003677">
    <property type="term" value="F:DNA binding"/>
    <property type="evidence" value="ECO:0007669"/>
    <property type="project" value="UniProtKB-KW"/>
</dbReference>
<keyword evidence="2" id="KW-0238">DNA-binding</keyword>
<evidence type="ECO:0000313" key="3">
    <source>
        <dbReference type="Proteomes" id="UP000579281"/>
    </source>
</evidence>
<dbReference type="Gene3D" id="1.10.260.40">
    <property type="entry name" value="lambda repressor-like DNA-binding domains"/>
    <property type="match status" value="1"/>
</dbReference>
<dbReference type="EMBL" id="JACHEN010000004">
    <property type="protein sequence ID" value="MBB6214944.1"/>
    <property type="molecule type" value="Genomic_DNA"/>
</dbReference>
<dbReference type="Pfam" id="PF13443">
    <property type="entry name" value="HTH_26"/>
    <property type="match status" value="1"/>
</dbReference>
<sequence>MSISYKGLKIQLVKNDRQLQDLENDLGIAWATISKINKNEYLTLKTLEKIATYLNCDIGDLVSVVKEVKK</sequence>
<protein>
    <submittedName>
        <fullName evidence="2">DNA-binding Xre family transcriptional regulator</fullName>
    </submittedName>
</protein>
<feature type="domain" description="HTH cro/C1-type" evidence="1">
    <location>
        <begin position="8"/>
        <end position="61"/>
    </location>
</feature>
<keyword evidence="3" id="KW-1185">Reference proteome</keyword>
<comment type="caution">
    <text evidence="2">The sequence shown here is derived from an EMBL/GenBank/DDBJ whole genome shotgun (WGS) entry which is preliminary data.</text>
</comment>
<organism evidence="2 3">
    <name type="scientific">Anaerosolibacter carboniphilus</name>
    <dbReference type="NCBI Taxonomy" id="1417629"/>
    <lineage>
        <taxon>Bacteria</taxon>
        <taxon>Bacillati</taxon>
        <taxon>Bacillota</taxon>
        <taxon>Clostridia</taxon>
        <taxon>Peptostreptococcales</taxon>
        <taxon>Thermotaleaceae</taxon>
        <taxon>Anaerosolibacter</taxon>
    </lineage>
</organism>
<dbReference type="Proteomes" id="UP000579281">
    <property type="component" value="Unassembled WGS sequence"/>
</dbReference>
<reference evidence="2 3" key="1">
    <citation type="submission" date="2020-08" db="EMBL/GenBank/DDBJ databases">
        <title>Genomic Encyclopedia of Type Strains, Phase IV (KMG-IV): sequencing the most valuable type-strain genomes for metagenomic binning, comparative biology and taxonomic classification.</title>
        <authorList>
            <person name="Goeker M."/>
        </authorList>
    </citation>
    <scope>NUCLEOTIDE SEQUENCE [LARGE SCALE GENOMIC DNA]</scope>
    <source>
        <strain evidence="2 3">DSM 103526</strain>
    </source>
</reference>
<dbReference type="RefSeq" id="WP_184308785.1">
    <property type="nucleotide sequence ID" value="NZ_JACHEN010000004.1"/>
</dbReference>
<evidence type="ECO:0000259" key="1">
    <source>
        <dbReference type="PROSITE" id="PS50943"/>
    </source>
</evidence>
<name>A0A841KMB5_9FIRM</name>
<dbReference type="InterPro" id="IPR010982">
    <property type="entry name" value="Lambda_DNA-bd_dom_sf"/>
</dbReference>